<evidence type="ECO:0000313" key="11">
    <source>
        <dbReference type="EMBL" id="POZ53432.1"/>
    </source>
</evidence>
<dbReference type="GO" id="GO:0005886">
    <property type="term" value="C:plasma membrane"/>
    <property type="evidence" value="ECO:0007669"/>
    <property type="project" value="UniProtKB-SubCell"/>
</dbReference>
<keyword evidence="6" id="KW-0653">Protein transport</keyword>
<evidence type="ECO:0000256" key="6">
    <source>
        <dbReference type="RuleBase" id="RU004057"/>
    </source>
</evidence>
<feature type="chain" id="PRO_5015410711" description="Flagellar motor protein MotA" evidence="8">
    <location>
        <begin position="27"/>
        <end position="602"/>
    </location>
</feature>
<dbReference type="PANTHER" id="PTHR30625">
    <property type="entry name" value="PROTEIN TOLQ"/>
    <property type="match status" value="1"/>
</dbReference>
<dbReference type="AlphaFoldDB" id="A0A2S5CRR6"/>
<dbReference type="Pfam" id="PF10102">
    <property type="entry name" value="DUF2341"/>
    <property type="match status" value="1"/>
</dbReference>
<dbReference type="Gene3D" id="2.60.120.200">
    <property type="match status" value="1"/>
</dbReference>
<evidence type="ECO:0000256" key="1">
    <source>
        <dbReference type="ARBA" id="ARBA00004651"/>
    </source>
</evidence>
<dbReference type="EMBL" id="PGFZ01000001">
    <property type="protein sequence ID" value="POZ53432.1"/>
    <property type="molecule type" value="Genomic_DNA"/>
</dbReference>
<dbReference type="InterPro" id="IPR002898">
    <property type="entry name" value="MotA_ExbB_proton_chnl"/>
</dbReference>
<feature type="domain" description="MotA/TolQ/ExbB proton channel" evidence="9">
    <location>
        <begin position="480"/>
        <end position="586"/>
    </location>
</feature>
<keyword evidence="8" id="KW-0732">Signal</keyword>
<sequence length="602" mass="64746">MKLRIAMKRFGLLLILLTLFPSFASAWWNDDWGYKKKISFDAKKMQQDGVTMPQDAFALVRLHTGNFTYFLDLAEKGKDIRVLAADEATPLKFYIEKLDPVNEMAFIWVKLPKDISKDPEPSFWLYYGNAEAVDGQDAANAFDASEVLAYQFDQAAIKDLTAYAHVASDATATNSEGGLIGAAAAFQGSQIIRVASAPSLAMSPTTGWTVETWAKVEQAQQNAVIFQRAGVTLAVKELTPTLQVTDASGSKKEFAATAPLTAATWQHLAVVATASDITLYVNGAAAGTFPVTLAELTGDLTLGADTSGTRGLTGALDQFVVYKIARDANSVKFDAQMQGANSAMLTYGEDATPDSEEGESYIMGTLNSVTIDGWVIIGILGVMFVISWMVMISKAIILSRTAKQNKKFEEAFASLNVQDMASLNHEDTDEDADYEESPLLLSLTASHGEFTGSSLYRVYHVGVEEMNRRLNKTKTNDIALSAQAMNAVKASMDAVVVRELQKLNAQMVLLTIAISGGPFLGLLGTVVGVMITFAAIAVSGEVNVNSIAPGIAAALTATVAGLMVAIPCLFGYNYLGGRIQSITADMHVFVDEFIAKMSEQHT</sequence>
<keyword evidence="5 7" id="KW-0472">Membrane</keyword>
<reference evidence="11 12" key="1">
    <citation type="submission" date="2017-11" db="EMBL/GenBank/DDBJ databases">
        <title>Draft Genome Sequence of Methylobacter psychrotolerans Sph1T, an Obligate Methanotroph from Low-Temperature Environments.</title>
        <authorList>
            <person name="Oshkin I.Y."/>
            <person name="Miroshnikov K."/>
            <person name="Belova S.E."/>
            <person name="Korzhenkov A."/>
            <person name="Toshchakov S.V."/>
            <person name="Dedysh S.N."/>
        </authorList>
    </citation>
    <scope>NUCLEOTIDE SEQUENCE [LARGE SCALE GENOMIC DNA]</scope>
    <source>
        <strain evidence="11 12">Sph1</strain>
    </source>
</reference>
<evidence type="ECO:0000313" key="12">
    <source>
        <dbReference type="Proteomes" id="UP000237423"/>
    </source>
</evidence>
<dbReference type="Pfam" id="PF01618">
    <property type="entry name" value="MotA_ExbB"/>
    <property type="match status" value="1"/>
</dbReference>
<dbReference type="InterPro" id="IPR013320">
    <property type="entry name" value="ConA-like_dom_sf"/>
</dbReference>
<protein>
    <recommendedName>
        <fullName evidence="13">Flagellar motor protein MotA</fullName>
    </recommendedName>
</protein>
<evidence type="ECO:0000256" key="8">
    <source>
        <dbReference type="SAM" id="SignalP"/>
    </source>
</evidence>
<keyword evidence="4 7" id="KW-1133">Transmembrane helix</keyword>
<feature type="transmembrane region" description="Helical" evidence="7">
    <location>
        <begin position="373"/>
        <end position="397"/>
    </location>
</feature>
<feature type="transmembrane region" description="Helical" evidence="7">
    <location>
        <begin position="550"/>
        <end position="572"/>
    </location>
</feature>
<keyword evidence="6" id="KW-0813">Transport</keyword>
<evidence type="ECO:0000256" key="3">
    <source>
        <dbReference type="ARBA" id="ARBA00022692"/>
    </source>
</evidence>
<evidence type="ECO:0008006" key="13">
    <source>
        <dbReference type="Google" id="ProtNLM"/>
    </source>
</evidence>
<dbReference type="InterPro" id="IPR018765">
    <property type="entry name" value="DUF2341"/>
</dbReference>
<dbReference type="Pfam" id="PF13385">
    <property type="entry name" value="Laminin_G_3"/>
    <property type="match status" value="1"/>
</dbReference>
<evidence type="ECO:0000259" key="10">
    <source>
        <dbReference type="Pfam" id="PF10102"/>
    </source>
</evidence>
<keyword evidence="2" id="KW-1003">Cell membrane</keyword>
<dbReference type="GO" id="GO:0017038">
    <property type="term" value="P:protein import"/>
    <property type="evidence" value="ECO:0007669"/>
    <property type="project" value="TreeGrafter"/>
</dbReference>
<feature type="transmembrane region" description="Helical" evidence="7">
    <location>
        <begin position="508"/>
        <end position="538"/>
    </location>
</feature>
<keyword evidence="3 7" id="KW-0812">Transmembrane</keyword>
<feature type="domain" description="DUF2341" evidence="10">
    <location>
        <begin position="77"/>
        <end position="143"/>
    </location>
</feature>
<comment type="caution">
    <text evidence="11">The sequence shown here is derived from an EMBL/GenBank/DDBJ whole genome shotgun (WGS) entry which is preliminary data.</text>
</comment>
<proteinExistence type="inferred from homology"/>
<evidence type="ECO:0000259" key="9">
    <source>
        <dbReference type="Pfam" id="PF01618"/>
    </source>
</evidence>
<gene>
    <name evidence="11" type="ORF">AADEFJLK_00456</name>
</gene>
<dbReference type="PANTHER" id="PTHR30625:SF3">
    <property type="entry name" value="TOL-PAL SYSTEM PROTEIN TOLQ"/>
    <property type="match status" value="1"/>
</dbReference>
<evidence type="ECO:0000256" key="4">
    <source>
        <dbReference type="ARBA" id="ARBA00022989"/>
    </source>
</evidence>
<feature type="signal peptide" evidence="8">
    <location>
        <begin position="1"/>
        <end position="26"/>
    </location>
</feature>
<dbReference type="InterPro" id="IPR050790">
    <property type="entry name" value="ExbB/TolQ_transport"/>
</dbReference>
<dbReference type="RefSeq" id="WP_249027954.1">
    <property type="nucleotide sequence ID" value="NZ_PGFZ01000001.1"/>
</dbReference>
<accession>A0A2S5CRR6</accession>
<name>A0A2S5CRR6_9GAMM</name>
<comment type="subcellular location">
    <subcellularLocation>
        <location evidence="1">Cell membrane</location>
        <topology evidence="1">Multi-pass membrane protein</topology>
    </subcellularLocation>
    <subcellularLocation>
        <location evidence="6">Membrane</location>
        <topology evidence="6">Multi-pass membrane protein</topology>
    </subcellularLocation>
</comment>
<organism evidence="11 12">
    <name type="scientific">Methylovulum psychrotolerans</name>
    <dbReference type="NCBI Taxonomy" id="1704499"/>
    <lineage>
        <taxon>Bacteria</taxon>
        <taxon>Pseudomonadati</taxon>
        <taxon>Pseudomonadota</taxon>
        <taxon>Gammaproteobacteria</taxon>
        <taxon>Methylococcales</taxon>
        <taxon>Methylococcaceae</taxon>
        <taxon>Methylovulum</taxon>
    </lineage>
</organism>
<dbReference type="SUPFAM" id="SSF49899">
    <property type="entry name" value="Concanavalin A-like lectins/glucanases"/>
    <property type="match status" value="1"/>
</dbReference>
<evidence type="ECO:0000256" key="7">
    <source>
        <dbReference type="SAM" id="Phobius"/>
    </source>
</evidence>
<evidence type="ECO:0000256" key="5">
    <source>
        <dbReference type="ARBA" id="ARBA00023136"/>
    </source>
</evidence>
<evidence type="ECO:0000256" key="2">
    <source>
        <dbReference type="ARBA" id="ARBA00022475"/>
    </source>
</evidence>
<dbReference type="Proteomes" id="UP000237423">
    <property type="component" value="Unassembled WGS sequence"/>
</dbReference>
<comment type="similarity">
    <text evidence="6">Belongs to the exbB/tolQ family.</text>
</comment>